<comment type="caution">
    <text evidence="1">The sequence shown here is derived from an EMBL/GenBank/DDBJ whole genome shotgun (WGS) entry which is preliminary data.</text>
</comment>
<accession>A0A0F8Z598</accession>
<sequence length="43" mass="5033">MFETSCPRPSSESMPLYPYHGDAGRAFQSFRRWLKNESSHQRG</sequence>
<gene>
    <name evidence="1" type="ORF">LCGC14_3013000</name>
</gene>
<reference evidence="1" key="1">
    <citation type="journal article" date="2015" name="Nature">
        <title>Complex archaea that bridge the gap between prokaryotes and eukaryotes.</title>
        <authorList>
            <person name="Spang A."/>
            <person name="Saw J.H."/>
            <person name="Jorgensen S.L."/>
            <person name="Zaremba-Niedzwiedzka K."/>
            <person name="Martijn J."/>
            <person name="Lind A.E."/>
            <person name="van Eijk R."/>
            <person name="Schleper C."/>
            <person name="Guy L."/>
            <person name="Ettema T.J."/>
        </authorList>
    </citation>
    <scope>NUCLEOTIDE SEQUENCE</scope>
</reference>
<dbReference type="EMBL" id="LAZR01062412">
    <property type="protein sequence ID" value="KKK61569.1"/>
    <property type="molecule type" value="Genomic_DNA"/>
</dbReference>
<organism evidence="1">
    <name type="scientific">marine sediment metagenome</name>
    <dbReference type="NCBI Taxonomy" id="412755"/>
    <lineage>
        <taxon>unclassified sequences</taxon>
        <taxon>metagenomes</taxon>
        <taxon>ecological metagenomes</taxon>
    </lineage>
</organism>
<evidence type="ECO:0000313" key="1">
    <source>
        <dbReference type="EMBL" id="KKK61569.1"/>
    </source>
</evidence>
<proteinExistence type="predicted"/>
<protein>
    <submittedName>
        <fullName evidence="1">Uncharacterized protein</fullName>
    </submittedName>
</protein>
<dbReference type="AlphaFoldDB" id="A0A0F8Z598"/>
<name>A0A0F8Z598_9ZZZZ</name>
<feature type="non-terminal residue" evidence="1">
    <location>
        <position position="43"/>
    </location>
</feature>